<dbReference type="EMBL" id="FUWS01000012">
    <property type="protein sequence ID" value="SKA33192.1"/>
    <property type="molecule type" value="Genomic_DNA"/>
</dbReference>
<name>A0A1T4SYJ6_9ACTN</name>
<evidence type="ECO:0000256" key="1">
    <source>
        <dbReference type="SAM" id="MobiDB-lite"/>
    </source>
</evidence>
<sequence length="453" mass="48375">MHAWRRWGAVALLGTLVLATTPSPHRGAAVAATWPDRDAGWFTEDLAAAERVGALLDENGLGVENAERAPMGASLRDARAAAPAALATFPARALGYRTGAAEIAVESTASGHDLLVEVRGRRADGHWTEWRGAPSPTGGRSRRVVLPVPVDQLQVRIGLGPSAAREDARVSAVRLRPRVGAAERRALPAEPFSARLYATRIGREGEVTANGHEIRVADRFAALPSRRPLAARDGGEYVVRVCGEQRCAYVPVWDVGPWNVKDDHWNARREMWTDLPRGKPQAQAAYEESYNGGVDGFARDVLDPAGIDLADGTFQEVLGAERGGWVDVDYLWTGRISHPVHLSAENGGTVELRSQPRSGARQVGSAASGVVVDVACRVHGDEVSGPRGTEDEWYRLAAGEYVPAVFAEEDADVEVCGTAGETTVPDEAPPHHAPLAPAGSVADDEGARRPIVQ</sequence>
<proteinExistence type="predicted"/>
<accession>A0A1T4SYJ6</accession>
<evidence type="ECO:0008006" key="4">
    <source>
        <dbReference type="Google" id="ProtNLM"/>
    </source>
</evidence>
<organism evidence="2 3">
    <name type="scientific">Marinactinospora thermotolerans DSM 45154</name>
    <dbReference type="NCBI Taxonomy" id="1122192"/>
    <lineage>
        <taxon>Bacteria</taxon>
        <taxon>Bacillati</taxon>
        <taxon>Actinomycetota</taxon>
        <taxon>Actinomycetes</taxon>
        <taxon>Streptosporangiales</taxon>
        <taxon>Nocardiopsidaceae</taxon>
        <taxon>Marinactinospora</taxon>
    </lineage>
</organism>
<evidence type="ECO:0000313" key="3">
    <source>
        <dbReference type="Proteomes" id="UP000190637"/>
    </source>
</evidence>
<dbReference type="AlphaFoldDB" id="A0A1T4SYJ6"/>
<gene>
    <name evidence="2" type="ORF">SAMN02745673_04156</name>
</gene>
<feature type="region of interest" description="Disordered" evidence="1">
    <location>
        <begin position="420"/>
        <end position="453"/>
    </location>
</feature>
<protein>
    <recommendedName>
        <fullName evidence="4">SH3 domain-containing protein</fullName>
    </recommendedName>
</protein>
<keyword evidence="3" id="KW-1185">Reference proteome</keyword>
<evidence type="ECO:0000313" key="2">
    <source>
        <dbReference type="EMBL" id="SKA33192.1"/>
    </source>
</evidence>
<reference evidence="2 3" key="1">
    <citation type="submission" date="2017-02" db="EMBL/GenBank/DDBJ databases">
        <authorList>
            <person name="Peterson S.W."/>
        </authorList>
    </citation>
    <scope>NUCLEOTIDE SEQUENCE [LARGE SCALE GENOMIC DNA]</scope>
    <source>
        <strain evidence="2 3">DSM 45154</strain>
    </source>
</reference>
<dbReference type="Proteomes" id="UP000190637">
    <property type="component" value="Unassembled WGS sequence"/>
</dbReference>
<dbReference type="STRING" id="1122192.SAMN02745673_04156"/>